<gene>
    <name evidence="1" type="ORF">H8K32_02745</name>
</gene>
<reference evidence="1" key="1">
    <citation type="submission" date="2020-08" db="EMBL/GenBank/DDBJ databases">
        <title>Novel species isolated from subtropical streams in China.</title>
        <authorList>
            <person name="Lu H."/>
        </authorList>
    </citation>
    <scope>NUCLEOTIDE SEQUENCE</scope>
    <source>
        <strain evidence="1">KACC 12607</strain>
    </source>
</reference>
<dbReference type="Proteomes" id="UP000634011">
    <property type="component" value="Unassembled WGS sequence"/>
</dbReference>
<protein>
    <submittedName>
        <fullName evidence="1">Uncharacterized protein</fullName>
    </submittedName>
</protein>
<comment type="caution">
    <text evidence="1">The sequence shown here is derived from an EMBL/GenBank/DDBJ whole genome shotgun (WGS) entry which is preliminary data.</text>
</comment>
<accession>A0A923HFB6</accession>
<organism evidence="1 2">
    <name type="scientific">Undibacterium jejuense</name>
    <dbReference type="NCBI Taxonomy" id="1344949"/>
    <lineage>
        <taxon>Bacteria</taxon>
        <taxon>Pseudomonadati</taxon>
        <taxon>Pseudomonadota</taxon>
        <taxon>Betaproteobacteria</taxon>
        <taxon>Burkholderiales</taxon>
        <taxon>Oxalobacteraceae</taxon>
        <taxon>Undibacterium</taxon>
    </lineage>
</organism>
<dbReference type="EMBL" id="JACOFV010000002">
    <property type="protein sequence ID" value="MBC3861005.1"/>
    <property type="molecule type" value="Genomic_DNA"/>
</dbReference>
<evidence type="ECO:0000313" key="2">
    <source>
        <dbReference type="Proteomes" id="UP000634011"/>
    </source>
</evidence>
<evidence type="ECO:0000313" key="1">
    <source>
        <dbReference type="EMBL" id="MBC3861005.1"/>
    </source>
</evidence>
<name>A0A923HFB6_9BURK</name>
<sequence length="84" mass="9367">MSKMSWRIAPVSELSQLLVSAHLEKSSAVGSATIYHFQHEGQEKMAVALADGQALMIELQSLDTKRRRKIDGLHVPRTSYGEED</sequence>
<dbReference type="RefSeq" id="WP_186910954.1">
    <property type="nucleotide sequence ID" value="NZ_JACOFV010000002.1"/>
</dbReference>
<proteinExistence type="predicted"/>
<keyword evidence="2" id="KW-1185">Reference proteome</keyword>
<dbReference type="AlphaFoldDB" id="A0A923HFB6"/>